<proteinExistence type="predicted"/>
<keyword evidence="1" id="KW-0547">Nucleotide-binding</keyword>
<dbReference type="InterPro" id="IPR027417">
    <property type="entry name" value="P-loop_NTPase"/>
</dbReference>
<dbReference type="CDD" id="cd19481">
    <property type="entry name" value="RecA-like_protease"/>
    <property type="match status" value="1"/>
</dbReference>
<evidence type="ECO:0000256" key="2">
    <source>
        <dbReference type="ARBA" id="ARBA00022840"/>
    </source>
</evidence>
<dbReference type="InterPro" id="IPR003593">
    <property type="entry name" value="AAA+_ATPase"/>
</dbReference>
<dbReference type="SUPFAM" id="SSF48452">
    <property type="entry name" value="TPR-like"/>
    <property type="match status" value="1"/>
</dbReference>
<evidence type="ECO:0000313" key="5">
    <source>
        <dbReference type="Proteomes" id="UP000789941"/>
    </source>
</evidence>
<dbReference type="InterPro" id="IPR003960">
    <property type="entry name" value="ATPase_AAA_CS"/>
</dbReference>
<feature type="domain" description="AAA+ ATPase" evidence="3">
    <location>
        <begin position="479"/>
        <end position="616"/>
    </location>
</feature>
<dbReference type="SMART" id="SM00028">
    <property type="entry name" value="TPR"/>
    <property type="match status" value="2"/>
</dbReference>
<dbReference type="GO" id="GO:0000502">
    <property type="term" value="C:proteasome complex"/>
    <property type="evidence" value="ECO:0007669"/>
    <property type="project" value="UniProtKB-KW"/>
</dbReference>
<dbReference type="Proteomes" id="UP000789941">
    <property type="component" value="Unassembled WGS sequence"/>
</dbReference>
<accession>A0A5E4LPU3</accession>
<organism evidence="4 5">
    <name type="scientific">Candidatus Bilamarchaeum dharawalense</name>
    <dbReference type="NCBI Taxonomy" id="2885759"/>
    <lineage>
        <taxon>Archaea</taxon>
        <taxon>Candidatus Micrarchaeota</taxon>
        <taxon>Candidatus Micrarchaeia</taxon>
        <taxon>Candidatus Anstonellales</taxon>
        <taxon>Candidatus Bilamarchaeaceae</taxon>
        <taxon>Candidatus Bilamarchaeum</taxon>
    </lineage>
</organism>
<dbReference type="InterPro" id="IPR003959">
    <property type="entry name" value="ATPase_AAA_core"/>
</dbReference>
<dbReference type="PANTHER" id="PTHR23077:SF171">
    <property type="entry name" value="NUCLEAR VALOSIN-CONTAINING PROTEIN-LIKE"/>
    <property type="match status" value="1"/>
</dbReference>
<gene>
    <name evidence="4" type="primary">pan_1</name>
    <name evidence="4" type="ORF">LFW2832_00193</name>
</gene>
<dbReference type="Gene3D" id="1.10.8.60">
    <property type="match status" value="1"/>
</dbReference>
<dbReference type="AlphaFoldDB" id="A0A5E4LPU3"/>
<sequence length="727" mass="83330">MGEEDKNNKKIPQKMELSPVEKIISVKYGDIGLRVYAFIDGQRTAEEVMRETGLTEPKLVEILDFMDEQGIIKLDYPKNQKTSATQSTGPANLDKIRKILQEYKEYINSRPTDDQLSKLAVALQISAFREWRKIEGLQKEVGIDNPRLMALLKALEKQKIILLNYREEYTKGPGMARCMAEFNEQEKRLYDKTSAQFGMDGICLYLRIDNKTPLGELEKNIPEAKQIIKILINEKLVVFDPFGKQRTPCLVKKSTSNFPPLIYSYRSKEDLKTIKRYSKGFVKSIKYYELGVFSRAAEELEKSRAKDAVYYVNHGVFLLMNDNCSKEAIEDFTKALDIEKNNYRALYNRAIAQGTNENSFSDVNRAIGLKSDNPLFYILRGKCFEYGSSYSSSVRDYGKALDLKPDFELAKKYLEEAKGKIPLEKNKDQDLNLPKIDESVPKYKLSDVGGNKKLKEGKIGMKLTILKHPEKAKEFDLFFGGGIVFYGPYGCGKTYISEAIAGEAEISFFKAEIPDIINKWAGNSEKILHSLFETARRKQPSIIFFDEIESLGGSREEINEHWGRVFTNQFLKEMDEIKKNKEQVLVIGATNAPWHMDPALMRTGRFSDLILIPAPDEHDRKEIFKIHTREITAPMDVDLEVLAKITDGLSGSNIQHICERIREEGLKEALKTDKAHKITTEDFIQIIEEGKKEGKFNDVKKWLEMAKRYDKLPPKNDSNQKDWAMFG</sequence>
<dbReference type="PROSITE" id="PS00674">
    <property type="entry name" value="AAA"/>
    <property type="match status" value="1"/>
</dbReference>
<dbReference type="InterPro" id="IPR019734">
    <property type="entry name" value="TPR_rpt"/>
</dbReference>
<protein>
    <submittedName>
        <fullName evidence="4">Proteasome-activating nucleotidase</fullName>
    </submittedName>
</protein>
<dbReference type="InterPro" id="IPR050168">
    <property type="entry name" value="AAA_ATPase_domain"/>
</dbReference>
<dbReference type="GO" id="GO:0005524">
    <property type="term" value="F:ATP binding"/>
    <property type="evidence" value="ECO:0007669"/>
    <property type="project" value="UniProtKB-KW"/>
</dbReference>
<dbReference type="SUPFAM" id="SSF52540">
    <property type="entry name" value="P-loop containing nucleoside triphosphate hydrolases"/>
    <property type="match status" value="1"/>
</dbReference>
<name>A0A5E4LPU3_9ARCH</name>
<evidence type="ECO:0000256" key="1">
    <source>
        <dbReference type="ARBA" id="ARBA00022741"/>
    </source>
</evidence>
<evidence type="ECO:0000259" key="3">
    <source>
        <dbReference type="SMART" id="SM00382"/>
    </source>
</evidence>
<dbReference type="EMBL" id="CABMJJ010000006">
    <property type="protein sequence ID" value="VVC03128.1"/>
    <property type="molecule type" value="Genomic_DNA"/>
</dbReference>
<evidence type="ECO:0000313" key="4">
    <source>
        <dbReference type="EMBL" id="VVC03128.1"/>
    </source>
</evidence>
<dbReference type="Gene3D" id="3.40.50.300">
    <property type="entry name" value="P-loop containing nucleotide triphosphate hydrolases"/>
    <property type="match status" value="1"/>
</dbReference>
<comment type="caution">
    <text evidence="4">The sequence shown here is derived from an EMBL/GenBank/DDBJ whole genome shotgun (WGS) entry which is preliminary data.</text>
</comment>
<dbReference type="GO" id="GO:0016887">
    <property type="term" value="F:ATP hydrolysis activity"/>
    <property type="evidence" value="ECO:0007669"/>
    <property type="project" value="InterPro"/>
</dbReference>
<dbReference type="InterPro" id="IPR011990">
    <property type="entry name" value="TPR-like_helical_dom_sf"/>
</dbReference>
<dbReference type="Gene3D" id="1.25.40.10">
    <property type="entry name" value="Tetratricopeptide repeat domain"/>
    <property type="match status" value="2"/>
</dbReference>
<dbReference type="SMART" id="SM00382">
    <property type="entry name" value="AAA"/>
    <property type="match status" value="1"/>
</dbReference>
<keyword evidence="4" id="KW-0647">Proteasome</keyword>
<dbReference type="PANTHER" id="PTHR23077">
    <property type="entry name" value="AAA-FAMILY ATPASE"/>
    <property type="match status" value="1"/>
</dbReference>
<keyword evidence="2" id="KW-0067">ATP-binding</keyword>
<reference evidence="4 5" key="1">
    <citation type="submission" date="2019-08" db="EMBL/GenBank/DDBJ databases">
        <authorList>
            <person name="Vazquez-Campos X."/>
        </authorList>
    </citation>
    <scope>NUCLEOTIDE SEQUENCE [LARGE SCALE GENOMIC DNA]</scope>
    <source>
        <strain evidence="4">LFW-283_2</strain>
    </source>
</reference>
<dbReference type="Pfam" id="PF00004">
    <property type="entry name" value="AAA"/>
    <property type="match status" value="1"/>
</dbReference>